<feature type="region of interest" description="Disordered" evidence="1">
    <location>
        <begin position="101"/>
        <end position="121"/>
    </location>
</feature>
<sequence length="218" mass="23381">MKRPSRFQFPALERRRTDQSGCNGDGAGATAGDAPRPQTIALGRRHTDSPRGKRNRASFHELVSPFLTVFKQIVFAAGRHCLSTGIFRDQQQHPPQSAVCRHTRTGSAKPRGTGCTHTHARTGFSGEQRTLRTRARSGNVGERLRTAAGAAGAAGTAPAAPCTPPPRRMNDNNGRRSTRPQPNMNHCMGAAPPDCSRMIVGLSAVGASVRVKSRVTRA</sequence>
<organism evidence="2 3">
    <name type="scientific">Leptosia nina</name>
    <dbReference type="NCBI Taxonomy" id="320188"/>
    <lineage>
        <taxon>Eukaryota</taxon>
        <taxon>Metazoa</taxon>
        <taxon>Ecdysozoa</taxon>
        <taxon>Arthropoda</taxon>
        <taxon>Hexapoda</taxon>
        <taxon>Insecta</taxon>
        <taxon>Pterygota</taxon>
        <taxon>Neoptera</taxon>
        <taxon>Endopterygota</taxon>
        <taxon>Lepidoptera</taxon>
        <taxon>Glossata</taxon>
        <taxon>Ditrysia</taxon>
        <taxon>Papilionoidea</taxon>
        <taxon>Pieridae</taxon>
        <taxon>Pierinae</taxon>
        <taxon>Leptosia</taxon>
    </lineage>
</organism>
<comment type="caution">
    <text evidence="2">The sequence shown here is derived from an EMBL/GenBank/DDBJ whole genome shotgun (WGS) entry which is preliminary data.</text>
</comment>
<dbReference type="AlphaFoldDB" id="A0AAV1JSJ5"/>
<dbReference type="EMBL" id="CAVLEF010000107">
    <property type="protein sequence ID" value="CAK1551047.1"/>
    <property type="molecule type" value="Genomic_DNA"/>
</dbReference>
<name>A0AAV1JSJ5_9NEOP</name>
<gene>
    <name evidence="2" type="ORF">LNINA_LOCUS10223</name>
</gene>
<keyword evidence="3" id="KW-1185">Reference proteome</keyword>
<evidence type="ECO:0000313" key="3">
    <source>
        <dbReference type="Proteomes" id="UP001497472"/>
    </source>
</evidence>
<proteinExistence type="predicted"/>
<evidence type="ECO:0000313" key="2">
    <source>
        <dbReference type="EMBL" id="CAK1551047.1"/>
    </source>
</evidence>
<dbReference type="Proteomes" id="UP001497472">
    <property type="component" value="Unassembled WGS sequence"/>
</dbReference>
<accession>A0AAV1JSJ5</accession>
<protein>
    <submittedName>
        <fullName evidence="2">Uncharacterized protein</fullName>
    </submittedName>
</protein>
<evidence type="ECO:0000256" key="1">
    <source>
        <dbReference type="SAM" id="MobiDB-lite"/>
    </source>
</evidence>
<feature type="region of interest" description="Disordered" evidence="1">
    <location>
        <begin position="147"/>
        <end position="187"/>
    </location>
</feature>
<feature type="region of interest" description="Disordered" evidence="1">
    <location>
        <begin position="1"/>
        <end position="54"/>
    </location>
</feature>
<reference evidence="2 3" key="1">
    <citation type="submission" date="2023-11" db="EMBL/GenBank/DDBJ databases">
        <authorList>
            <person name="Okamura Y."/>
        </authorList>
    </citation>
    <scope>NUCLEOTIDE SEQUENCE [LARGE SCALE GENOMIC DNA]</scope>
</reference>
<feature type="compositionally biased region" description="Low complexity" evidence="1">
    <location>
        <begin position="147"/>
        <end position="160"/>
    </location>
</feature>